<dbReference type="Proteomes" id="UP000051751">
    <property type="component" value="Unassembled WGS sequence"/>
</dbReference>
<organism evidence="2 5">
    <name type="scientific">Lactobacillus selangorensis</name>
    <dbReference type="NCBI Taxonomy" id="81857"/>
    <lineage>
        <taxon>Bacteria</taxon>
        <taxon>Bacillati</taxon>
        <taxon>Bacillota</taxon>
        <taxon>Bacilli</taxon>
        <taxon>Lactobacillales</taxon>
        <taxon>Lactobacillaceae</taxon>
        <taxon>Lactobacillus</taxon>
    </lineage>
</organism>
<dbReference type="EMBL" id="JQAT01000003">
    <property type="protein sequence ID" value="KRN28329.1"/>
    <property type="molecule type" value="Genomic_DNA"/>
</dbReference>
<dbReference type="CDD" id="cd05013">
    <property type="entry name" value="SIS_RpiR"/>
    <property type="match status" value="1"/>
</dbReference>
<accession>A0A0R2FI53</accession>
<dbReference type="InterPro" id="IPR001347">
    <property type="entry name" value="SIS_dom"/>
</dbReference>
<evidence type="ECO:0000313" key="5">
    <source>
        <dbReference type="Proteomes" id="UP000051751"/>
    </source>
</evidence>
<dbReference type="InterPro" id="IPR035472">
    <property type="entry name" value="RpiR-like_SIS"/>
</dbReference>
<dbReference type="STRING" id="81857.IV38_GL001327"/>
<dbReference type="PROSITE" id="PS51464">
    <property type="entry name" value="SIS"/>
    <property type="match status" value="1"/>
</dbReference>
<dbReference type="GO" id="GO:1901135">
    <property type="term" value="P:carbohydrate derivative metabolic process"/>
    <property type="evidence" value="ECO:0007669"/>
    <property type="project" value="InterPro"/>
</dbReference>
<comment type="caution">
    <text evidence="2">The sequence shown here is derived from an EMBL/GenBank/DDBJ whole genome shotgun (WGS) entry which is preliminary data.</text>
</comment>
<evidence type="ECO:0000313" key="4">
    <source>
        <dbReference type="Proteomes" id="UP000051645"/>
    </source>
</evidence>
<dbReference type="Proteomes" id="UP000051645">
    <property type="component" value="Unassembled WGS sequence"/>
</dbReference>
<feature type="domain" description="SIS" evidence="1">
    <location>
        <begin position="1"/>
        <end position="89"/>
    </location>
</feature>
<evidence type="ECO:0000259" key="1">
    <source>
        <dbReference type="PROSITE" id="PS51464"/>
    </source>
</evidence>
<keyword evidence="4" id="KW-1185">Reference proteome</keyword>
<reference evidence="4 5" key="1">
    <citation type="journal article" date="2015" name="Genome Announc.">
        <title>Expanding the biotechnology potential of lactobacilli through comparative genomics of 213 strains and associated genera.</title>
        <authorList>
            <person name="Sun Z."/>
            <person name="Harris H.M."/>
            <person name="McCann A."/>
            <person name="Guo C."/>
            <person name="Argimon S."/>
            <person name="Zhang W."/>
            <person name="Yang X."/>
            <person name="Jeffery I.B."/>
            <person name="Cooney J.C."/>
            <person name="Kagawa T.F."/>
            <person name="Liu W."/>
            <person name="Song Y."/>
            <person name="Salvetti E."/>
            <person name="Wrobel A."/>
            <person name="Rasinkangas P."/>
            <person name="Parkhill J."/>
            <person name="Rea M.C."/>
            <person name="O'Sullivan O."/>
            <person name="Ritari J."/>
            <person name="Douillard F.P."/>
            <person name="Paul Ross R."/>
            <person name="Yang R."/>
            <person name="Briner A.E."/>
            <person name="Felis G.E."/>
            <person name="de Vos W.M."/>
            <person name="Barrangou R."/>
            <person name="Klaenhammer T.R."/>
            <person name="Caufield P.W."/>
            <person name="Cui Y."/>
            <person name="Zhang H."/>
            <person name="O'Toole P.W."/>
        </authorList>
    </citation>
    <scope>NUCLEOTIDE SEQUENCE [LARGE SCALE GENOMIC DNA]</scope>
    <source>
        <strain evidence="2 5">ATCC BAA-66</strain>
        <strain evidence="3 4">DSM 13344</strain>
    </source>
</reference>
<dbReference type="OrthoDB" id="1648815at2"/>
<proteinExistence type="predicted"/>
<evidence type="ECO:0000313" key="2">
    <source>
        <dbReference type="EMBL" id="KRN28329.1"/>
    </source>
</evidence>
<dbReference type="Gene3D" id="3.40.50.10490">
    <property type="entry name" value="Glucose-6-phosphate isomerase like protein, domain 1"/>
    <property type="match status" value="1"/>
</dbReference>
<dbReference type="Pfam" id="PF01380">
    <property type="entry name" value="SIS"/>
    <property type="match status" value="1"/>
</dbReference>
<dbReference type="GO" id="GO:0097367">
    <property type="term" value="F:carbohydrate derivative binding"/>
    <property type="evidence" value="ECO:0007669"/>
    <property type="project" value="InterPro"/>
</dbReference>
<dbReference type="AlphaFoldDB" id="A0A0R2FI53"/>
<dbReference type="PANTHER" id="PTHR30514:SF1">
    <property type="entry name" value="HTH-TYPE TRANSCRIPTIONAL REGULATOR HEXR-RELATED"/>
    <property type="match status" value="1"/>
</dbReference>
<name>A0A0R2FI53_9LACO</name>
<dbReference type="PANTHER" id="PTHR30514">
    <property type="entry name" value="GLUCOKINASE"/>
    <property type="match status" value="1"/>
</dbReference>
<dbReference type="SUPFAM" id="SSF53697">
    <property type="entry name" value="SIS domain"/>
    <property type="match status" value="1"/>
</dbReference>
<dbReference type="GO" id="GO:0003700">
    <property type="term" value="F:DNA-binding transcription factor activity"/>
    <property type="evidence" value="ECO:0007669"/>
    <property type="project" value="InterPro"/>
</dbReference>
<protein>
    <recommendedName>
        <fullName evidence="1">SIS domain-containing protein</fullName>
    </recommendedName>
</protein>
<evidence type="ECO:0000313" key="3">
    <source>
        <dbReference type="EMBL" id="KRN31831.1"/>
    </source>
</evidence>
<gene>
    <name evidence="2" type="ORF">IV38_GL001327</name>
    <name evidence="3" type="ORF">IV40_GL001114</name>
</gene>
<dbReference type="EMBL" id="JQAZ01000003">
    <property type="protein sequence ID" value="KRN31831.1"/>
    <property type="molecule type" value="Genomic_DNA"/>
</dbReference>
<dbReference type="GO" id="GO:0003677">
    <property type="term" value="F:DNA binding"/>
    <property type="evidence" value="ECO:0007669"/>
    <property type="project" value="InterPro"/>
</dbReference>
<dbReference type="InterPro" id="IPR046348">
    <property type="entry name" value="SIS_dom_sf"/>
</dbReference>
<sequence>MIVLSVSGETEQTLDQAQFYQQNGGQVIAITNQGNSTLAHMADLVIPYYMPERMLDDINLTTQIPVVYILECLAYQVQSVKAAANQDATPKA</sequence>
<dbReference type="InterPro" id="IPR047640">
    <property type="entry name" value="RpiR-like"/>
</dbReference>